<organism evidence="1 2">
    <name type="scientific">Rahnella contaminans</name>
    <dbReference type="NCBI Taxonomy" id="2703882"/>
    <lineage>
        <taxon>Bacteria</taxon>
        <taxon>Pseudomonadati</taxon>
        <taxon>Pseudomonadota</taxon>
        <taxon>Gammaproteobacteria</taxon>
        <taxon>Enterobacterales</taxon>
        <taxon>Yersiniaceae</taxon>
        <taxon>Rahnella</taxon>
    </lineage>
</organism>
<protein>
    <submittedName>
        <fullName evidence="1">DUF943 family protein</fullName>
    </submittedName>
</protein>
<evidence type="ECO:0000313" key="2">
    <source>
        <dbReference type="Proteomes" id="UP000476696"/>
    </source>
</evidence>
<proteinExistence type="predicted"/>
<dbReference type="Proteomes" id="UP000476696">
    <property type="component" value="Unassembled WGS sequence"/>
</dbReference>
<dbReference type="RefSeq" id="WP_165060783.1">
    <property type="nucleotide sequence ID" value="NZ_JAADJS010000004.1"/>
</dbReference>
<dbReference type="AlphaFoldDB" id="A0A6M2B8E2"/>
<accession>A0A6M2B8E2</accession>
<dbReference type="Pfam" id="PF06092">
    <property type="entry name" value="DUF943"/>
    <property type="match status" value="1"/>
</dbReference>
<reference evidence="1 2" key="1">
    <citation type="submission" date="2020-03" db="EMBL/GenBank/DDBJ databases">
        <title>Rahnella aceri sp. nov., isoated from traditional Jeju Makgeolli.</title>
        <authorList>
            <person name="Kim I.S."/>
            <person name="Jeon D."/>
        </authorList>
    </citation>
    <scope>NUCLEOTIDE SEQUENCE [LARGE SCALE GENOMIC DNA]</scope>
    <source>
        <strain evidence="1 2">Lac-M11</strain>
    </source>
</reference>
<comment type="caution">
    <text evidence="1">The sequence shown here is derived from an EMBL/GenBank/DDBJ whole genome shotgun (WGS) entry which is preliminary data.</text>
</comment>
<name>A0A6M2B8E2_9GAMM</name>
<evidence type="ECO:0000313" key="1">
    <source>
        <dbReference type="EMBL" id="NGX88962.1"/>
    </source>
</evidence>
<keyword evidence="2" id="KW-1185">Reference proteome</keyword>
<sequence>MLKVKHSTIRFFESGLFCKDGENFDSNHSLTKWNKIFPFKEAFDEQKIRYSYNHYTNYSDFFFVLIKPEIIYVHEDEDSTVIIVRKFPITQRGKIYWWESNKDSPLIKNKISDVDEYGHYFVGIEDLGVGFIKVSEARFTSWYSFSKNDQIMTIIHDENNKISYLIDDDEILKKPQNEY</sequence>
<dbReference type="EMBL" id="JAADJS010000004">
    <property type="protein sequence ID" value="NGX88962.1"/>
    <property type="molecule type" value="Genomic_DNA"/>
</dbReference>
<dbReference type="InterPro" id="IPR010351">
    <property type="entry name" value="DUF943"/>
</dbReference>
<gene>
    <name evidence="1" type="ORF">GW579_17940</name>
</gene>